<evidence type="ECO:0000256" key="3">
    <source>
        <dbReference type="ARBA" id="ARBA00022888"/>
    </source>
</evidence>
<dbReference type="InterPro" id="IPR001962">
    <property type="entry name" value="Asn_synthase"/>
</dbReference>
<keyword evidence="3" id="KW-0028">Amino-acid biosynthesis</keyword>
<keyword evidence="7" id="KW-1185">Reference proteome</keyword>
<accession>A0ABU7X0Q9</accession>
<dbReference type="Pfam" id="PF00733">
    <property type="entry name" value="Asn_synthase"/>
    <property type="match status" value="1"/>
</dbReference>
<dbReference type="InterPro" id="IPR051786">
    <property type="entry name" value="ASN_synthetase/amidase"/>
</dbReference>
<sequence length="615" mass="66416">MSETVRGPGFAVLPDTPAGAAARSAVPIAAPRVVAHASGRPWLVGRWGRDQCVTAAAGPVRVAVIGVRPVTAARLSRLAAQMRSPADVDRLAAGLPGACHLAVSFGGQMRLQGTATGLRRVVHARLHGTTVAADRADLLAAMTRASVDEHALAVRASCRGVLPSPLSEQTMWDGVVALPPGDCLVWDRDRVRQARWWSPPEPREPLETGARAVRTALEAATSRQPAPGEGLSSDLSGGMDSTSLCFLAARHTPDLTTVRWAEAEAGNDDPAFAAHATSLLGRAEHLLVPQRQLPRIFDDPQVLADTEQPFPFTRTAARFRHLGNLLARSGSRRHLAGHGGDELFSALPGYLHRLLWRHPVTAIRHTRGYAALKRWPLSTTFAGLLRPGDVAGWWRAQAEHLTAPPPPRRRPVLGWGLWPMRVTPWVTDAGAELTREALRRTAGHAETWADDPGQHQALLVLRSSTSLYRPLVRMLAGAGVELDLPYFDDSVVEAVLGVRLHERSTPWRYKPLLADAMRGIVPDQVLGRSTKGEYGEDLRIGFRHNLPAILDTFADSALAAHGLIDTDILRTRLLAPQADETTVFAVESLLGCETWLRAERSAAAPGRPDAATTAP</sequence>
<dbReference type="EC" id="6.3.5.4" evidence="2"/>
<evidence type="ECO:0000259" key="5">
    <source>
        <dbReference type="Pfam" id="PF00733"/>
    </source>
</evidence>
<comment type="catalytic activity">
    <reaction evidence="4">
        <text>L-aspartate + L-glutamine + ATP + H2O = L-asparagine + L-glutamate + AMP + diphosphate + H(+)</text>
        <dbReference type="Rhea" id="RHEA:12228"/>
        <dbReference type="ChEBI" id="CHEBI:15377"/>
        <dbReference type="ChEBI" id="CHEBI:15378"/>
        <dbReference type="ChEBI" id="CHEBI:29985"/>
        <dbReference type="ChEBI" id="CHEBI:29991"/>
        <dbReference type="ChEBI" id="CHEBI:30616"/>
        <dbReference type="ChEBI" id="CHEBI:33019"/>
        <dbReference type="ChEBI" id="CHEBI:58048"/>
        <dbReference type="ChEBI" id="CHEBI:58359"/>
        <dbReference type="ChEBI" id="CHEBI:456215"/>
        <dbReference type="EC" id="6.3.5.4"/>
    </reaction>
</comment>
<dbReference type="SUPFAM" id="SSF56235">
    <property type="entry name" value="N-terminal nucleophile aminohydrolases (Ntn hydrolases)"/>
    <property type="match status" value="1"/>
</dbReference>
<feature type="domain" description="Asparagine synthetase" evidence="5">
    <location>
        <begin position="213"/>
        <end position="597"/>
    </location>
</feature>
<gene>
    <name evidence="6" type="ORF">RB636_29635</name>
</gene>
<organism evidence="6 7">
    <name type="scientific">Streptomyces chrestomyceticus</name>
    <dbReference type="NCBI Taxonomy" id="68185"/>
    <lineage>
        <taxon>Bacteria</taxon>
        <taxon>Bacillati</taxon>
        <taxon>Actinomycetota</taxon>
        <taxon>Actinomycetes</taxon>
        <taxon>Kitasatosporales</taxon>
        <taxon>Streptomycetaceae</taxon>
        <taxon>Streptomyces</taxon>
    </lineage>
</organism>
<dbReference type="InterPro" id="IPR029055">
    <property type="entry name" value="Ntn_hydrolases_N"/>
</dbReference>
<keyword evidence="3" id="KW-0061">Asparagine biosynthesis</keyword>
<comment type="pathway">
    <text evidence="1">Amino-acid biosynthesis; L-asparagine biosynthesis; L-asparagine from L-aspartate (L-Gln route): step 1/1.</text>
</comment>
<evidence type="ECO:0000256" key="4">
    <source>
        <dbReference type="ARBA" id="ARBA00048741"/>
    </source>
</evidence>
<dbReference type="RefSeq" id="WP_331788784.1">
    <property type="nucleotide sequence ID" value="NZ_JAVFKM010000018.1"/>
</dbReference>
<dbReference type="EMBL" id="JAVFKM010000018">
    <property type="protein sequence ID" value="MEF3117344.1"/>
    <property type="molecule type" value="Genomic_DNA"/>
</dbReference>
<proteinExistence type="predicted"/>
<reference evidence="6 7" key="1">
    <citation type="submission" date="2023-08" db="EMBL/GenBank/DDBJ databases">
        <authorList>
            <person name="Sharma P."/>
            <person name="Verma V."/>
            <person name="Mohan M.K."/>
            <person name="Dubey A.K."/>
        </authorList>
    </citation>
    <scope>NUCLEOTIDE SEQUENCE [LARGE SCALE GENOMIC DNA]</scope>
    <source>
        <strain evidence="6 7">ADP4</strain>
    </source>
</reference>
<evidence type="ECO:0000256" key="2">
    <source>
        <dbReference type="ARBA" id="ARBA00012737"/>
    </source>
</evidence>
<evidence type="ECO:0000313" key="6">
    <source>
        <dbReference type="EMBL" id="MEF3117344.1"/>
    </source>
</evidence>
<evidence type="ECO:0000313" key="7">
    <source>
        <dbReference type="Proteomes" id="UP001348265"/>
    </source>
</evidence>
<comment type="caution">
    <text evidence="6">The sequence shown here is derived from an EMBL/GenBank/DDBJ whole genome shotgun (WGS) entry which is preliminary data.</text>
</comment>
<dbReference type="PANTHER" id="PTHR43284:SF1">
    <property type="entry name" value="ASPARAGINE SYNTHETASE"/>
    <property type="match status" value="1"/>
</dbReference>
<dbReference type="SUPFAM" id="SSF52402">
    <property type="entry name" value="Adenine nucleotide alpha hydrolases-like"/>
    <property type="match status" value="1"/>
</dbReference>
<dbReference type="Proteomes" id="UP001348265">
    <property type="component" value="Unassembled WGS sequence"/>
</dbReference>
<dbReference type="InterPro" id="IPR014729">
    <property type="entry name" value="Rossmann-like_a/b/a_fold"/>
</dbReference>
<evidence type="ECO:0000256" key="1">
    <source>
        <dbReference type="ARBA" id="ARBA00005187"/>
    </source>
</evidence>
<dbReference type="PANTHER" id="PTHR43284">
    <property type="entry name" value="ASPARAGINE SYNTHETASE (GLUTAMINE-HYDROLYZING)"/>
    <property type="match status" value="1"/>
</dbReference>
<dbReference type="Gene3D" id="3.40.50.620">
    <property type="entry name" value="HUPs"/>
    <property type="match status" value="2"/>
</dbReference>
<protein>
    <recommendedName>
        <fullName evidence="2">asparagine synthase (glutamine-hydrolyzing)</fullName>
        <ecNumber evidence="2">6.3.5.4</ecNumber>
    </recommendedName>
</protein>
<name>A0ABU7X0Q9_9ACTN</name>